<comment type="similarity">
    <text evidence="2 10">Belongs to the class-IV pyridoxal-phosphate-dependent aminotransferase family.</text>
</comment>
<evidence type="ECO:0000256" key="6">
    <source>
        <dbReference type="ARBA" id="ARBA00023239"/>
    </source>
</evidence>
<keyword evidence="4 11" id="KW-0663">Pyridoxal phosphate</keyword>
<evidence type="ECO:0000313" key="14">
    <source>
        <dbReference type="Proteomes" id="UP000435910"/>
    </source>
</evidence>
<evidence type="ECO:0000256" key="2">
    <source>
        <dbReference type="ARBA" id="ARBA00009320"/>
    </source>
</evidence>
<dbReference type="GO" id="GO:0046656">
    <property type="term" value="P:folic acid biosynthetic process"/>
    <property type="evidence" value="ECO:0007669"/>
    <property type="project" value="UniProtKB-KW"/>
</dbReference>
<evidence type="ECO:0000256" key="11">
    <source>
        <dbReference type="RuleBase" id="RU004516"/>
    </source>
</evidence>
<protein>
    <recommendedName>
        <fullName evidence="8">aminodeoxychorismate lyase</fullName>
        <ecNumber evidence="8">4.1.3.38</ecNumber>
    </recommendedName>
</protein>
<keyword evidence="13" id="KW-0808">Transferase</keyword>
<dbReference type="InterPro" id="IPR050571">
    <property type="entry name" value="Class-IV_PLP-Dep_Aminotrnsfr"/>
</dbReference>
<reference evidence="12 15" key="2">
    <citation type="submission" date="2020-12" db="EMBL/GenBank/DDBJ databases">
        <title>FDA dAtabase for Regulatory Grade micrObial Sequences (FDA-ARGOS): Supporting development and validation of Infectious Disease Dx tests.</title>
        <authorList>
            <person name="Nelson B."/>
            <person name="Plummer A."/>
            <person name="Tallon L."/>
            <person name="Sadzewicz L."/>
            <person name="Zhao X."/>
            <person name="Boylan J."/>
            <person name="Ott S."/>
            <person name="Bowen H."/>
            <person name="Vavikolanu K."/>
            <person name="Mehta A."/>
            <person name="Aluvathingal J."/>
            <person name="Nadendla S."/>
            <person name="Myers T."/>
            <person name="Yan Y."/>
            <person name="Sichtig H."/>
        </authorList>
    </citation>
    <scope>NUCLEOTIDE SEQUENCE [LARGE SCALE GENOMIC DNA]</scope>
    <source>
        <strain evidence="12 15">FDAARGOS_923</strain>
    </source>
</reference>
<evidence type="ECO:0000256" key="3">
    <source>
        <dbReference type="ARBA" id="ARBA00011738"/>
    </source>
</evidence>
<dbReference type="Pfam" id="PF01063">
    <property type="entry name" value="Aminotran_4"/>
    <property type="match status" value="1"/>
</dbReference>
<keyword evidence="13" id="KW-0032">Aminotransferase</keyword>
<dbReference type="PANTHER" id="PTHR42743:SF11">
    <property type="entry name" value="AMINODEOXYCHORISMATE LYASE"/>
    <property type="match status" value="1"/>
</dbReference>
<evidence type="ECO:0000256" key="8">
    <source>
        <dbReference type="ARBA" id="ARBA00035676"/>
    </source>
</evidence>
<dbReference type="InterPro" id="IPR043132">
    <property type="entry name" value="BCAT-like_C"/>
</dbReference>
<evidence type="ECO:0000313" key="13">
    <source>
        <dbReference type="EMBL" id="TWL20469.1"/>
    </source>
</evidence>
<dbReference type="GO" id="GO:0008652">
    <property type="term" value="P:amino acid biosynthetic process"/>
    <property type="evidence" value="ECO:0007669"/>
    <property type="project" value="UniProtKB-ARBA"/>
</dbReference>
<reference evidence="13 14" key="1">
    <citation type="submission" date="2019-06" db="EMBL/GenBank/DDBJ databases">
        <title>Genome sequence analysis of &gt;100 Bacillus licheniformis strains suggests intrinsic resistance to this species.</title>
        <authorList>
            <person name="Wels M."/>
            <person name="Siezen R.J."/>
            <person name="Johansen E."/>
            <person name="Stuer-Lauridsen B."/>
            <person name="Bjerre K."/>
            <person name="Nielsen B.K.K."/>
        </authorList>
    </citation>
    <scope>NUCLEOTIDE SEQUENCE [LARGE SCALE GENOMIC DNA]</scope>
    <source>
        <strain evidence="13 14">BAC-16736</strain>
    </source>
</reference>
<dbReference type="InterPro" id="IPR001544">
    <property type="entry name" value="Aminotrans_IV"/>
</dbReference>
<dbReference type="InterPro" id="IPR018300">
    <property type="entry name" value="Aminotrans_IV_CS"/>
</dbReference>
<dbReference type="Proteomes" id="UP000435910">
    <property type="component" value="Unassembled WGS sequence"/>
</dbReference>
<dbReference type="InterPro" id="IPR017824">
    <property type="entry name" value="Aminodeoxychorismate_lyase_IV"/>
</dbReference>
<evidence type="ECO:0000256" key="1">
    <source>
        <dbReference type="ARBA" id="ARBA00001933"/>
    </source>
</evidence>
<gene>
    <name evidence="12" type="primary">pabC</name>
    <name evidence="13" type="ORF">CHCC16736_4670</name>
    <name evidence="12" type="ORF">I6G80_02770</name>
</gene>
<organism evidence="13 14">
    <name type="scientific">Bacillus licheniformis</name>
    <dbReference type="NCBI Taxonomy" id="1402"/>
    <lineage>
        <taxon>Bacteria</taxon>
        <taxon>Bacillati</taxon>
        <taxon>Bacillota</taxon>
        <taxon>Bacilli</taxon>
        <taxon>Bacillales</taxon>
        <taxon>Bacillaceae</taxon>
        <taxon>Bacillus</taxon>
    </lineage>
</organism>
<dbReference type="EMBL" id="CP065647">
    <property type="protein sequence ID" value="QPR73243.1"/>
    <property type="molecule type" value="Genomic_DNA"/>
</dbReference>
<keyword evidence="6 12" id="KW-0456">Lyase</keyword>
<evidence type="ECO:0000256" key="10">
    <source>
        <dbReference type="RuleBase" id="RU004106"/>
    </source>
</evidence>
<dbReference type="FunFam" id="3.20.10.10:FF:000002">
    <property type="entry name" value="D-alanine aminotransferase"/>
    <property type="match status" value="1"/>
</dbReference>
<sequence>MIIYLNGQYVKEEEARLSPFDHGFLYGVGVFETFRLYEGKPFLLDWHMDRLNNALEQLKIELELTKSEVLVILDRLLQLNQPQNLDARVRLNISAGPGGPGLFPDSYKNPGVMVMMNPFQPASVPAEKEGVILQVRRNTPEGPFRLKSHHFLNNLYGKRELGHGAAKEGIFLTEGGAVAEGIISNVFWRKGSCVYTPSLDTGILGGVTRRYVIERLADMGIEVIEGVYPLEELLFADEAWMTNSVQEIVPFRRIGSTEFPGKDGNLSKRLQEAYTNDRKAAKEYLS</sequence>
<dbReference type="GO" id="GO:0008696">
    <property type="term" value="F:4-amino-4-deoxychorismate lyase activity"/>
    <property type="evidence" value="ECO:0007669"/>
    <property type="project" value="UniProtKB-EC"/>
</dbReference>
<dbReference type="Gene3D" id="3.20.10.10">
    <property type="entry name" value="D-amino Acid Aminotransferase, subunit A, domain 2"/>
    <property type="match status" value="1"/>
</dbReference>
<dbReference type="PANTHER" id="PTHR42743">
    <property type="entry name" value="AMINO-ACID AMINOTRANSFERASE"/>
    <property type="match status" value="1"/>
</dbReference>
<dbReference type="InterPro" id="IPR036038">
    <property type="entry name" value="Aminotransferase-like"/>
</dbReference>
<dbReference type="AlphaFoldDB" id="A0A410YZV6"/>
<dbReference type="SUPFAM" id="SSF56752">
    <property type="entry name" value="D-aminoacid aminotransferase-like PLP-dependent enzymes"/>
    <property type="match status" value="1"/>
</dbReference>
<dbReference type="RefSeq" id="WP_003178253.1">
    <property type="nucleotide sequence ID" value="NZ_BOQU01000013.1"/>
</dbReference>
<dbReference type="EC" id="4.1.3.38" evidence="8"/>
<evidence type="ECO:0000256" key="5">
    <source>
        <dbReference type="ARBA" id="ARBA00022909"/>
    </source>
</evidence>
<comment type="subunit">
    <text evidence="3">Homodimer.</text>
</comment>
<dbReference type="InterPro" id="IPR043131">
    <property type="entry name" value="BCAT-like_N"/>
</dbReference>
<dbReference type="EMBL" id="NILC01000036">
    <property type="protein sequence ID" value="TWL20469.1"/>
    <property type="molecule type" value="Genomic_DNA"/>
</dbReference>
<dbReference type="GO" id="GO:0030170">
    <property type="term" value="F:pyridoxal phosphate binding"/>
    <property type="evidence" value="ECO:0007669"/>
    <property type="project" value="InterPro"/>
</dbReference>
<dbReference type="GO" id="GO:0008483">
    <property type="term" value="F:transaminase activity"/>
    <property type="evidence" value="ECO:0007669"/>
    <property type="project" value="UniProtKB-KW"/>
</dbReference>
<name>A0A410YZV6_BACLI</name>
<dbReference type="Proteomes" id="UP000595038">
    <property type="component" value="Chromosome"/>
</dbReference>
<dbReference type="GO" id="GO:0005829">
    <property type="term" value="C:cytosol"/>
    <property type="evidence" value="ECO:0007669"/>
    <property type="project" value="TreeGrafter"/>
</dbReference>
<proteinExistence type="inferred from homology"/>
<comment type="pathway">
    <text evidence="7">Cofactor biosynthesis; tetrahydrofolate biosynthesis; 4-aminobenzoate from chorismate: step 2/2.</text>
</comment>
<dbReference type="CDD" id="cd01559">
    <property type="entry name" value="ADCL_like"/>
    <property type="match status" value="1"/>
</dbReference>
<dbReference type="PROSITE" id="PS00770">
    <property type="entry name" value="AA_TRANSFER_CLASS_4"/>
    <property type="match status" value="1"/>
</dbReference>
<accession>A0A410YZV6</accession>
<evidence type="ECO:0000256" key="7">
    <source>
        <dbReference type="ARBA" id="ARBA00035633"/>
    </source>
</evidence>
<evidence type="ECO:0000313" key="15">
    <source>
        <dbReference type="Proteomes" id="UP000595038"/>
    </source>
</evidence>
<comment type="catalytic activity">
    <reaction evidence="9">
        <text>4-amino-4-deoxychorismate = 4-aminobenzoate + pyruvate + H(+)</text>
        <dbReference type="Rhea" id="RHEA:16201"/>
        <dbReference type="ChEBI" id="CHEBI:15361"/>
        <dbReference type="ChEBI" id="CHEBI:15378"/>
        <dbReference type="ChEBI" id="CHEBI:17836"/>
        <dbReference type="ChEBI" id="CHEBI:58406"/>
        <dbReference type="EC" id="4.1.3.38"/>
    </reaction>
</comment>
<keyword evidence="5" id="KW-0289">Folate biosynthesis</keyword>
<dbReference type="NCBIfam" id="NF005800">
    <property type="entry name" value="PRK07650.1"/>
    <property type="match status" value="1"/>
</dbReference>
<comment type="cofactor">
    <cofactor evidence="1 11">
        <name>pyridoxal 5'-phosphate</name>
        <dbReference type="ChEBI" id="CHEBI:597326"/>
    </cofactor>
</comment>
<dbReference type="Gene3D" id="3.30.470.10">
    <property type="match status" value="1"/>
</dbReference>
<evidence type="ECO:0000256" key="9">
    <source>
        <dbReference type="ARBA" id="ARBA00049529"/>
    </source>
</evidence>
<evidence type="ECO:0000313" key="12">
    <source>
        <dbReference type="EMBL" id="QPR73243.1"/>
    </source>
</evidence>
<evidence type="ECO:0000256" key="4">
    <source>
        <dbReference type="ARBA" id="ARBA00022898"/>
    </source>
</evidence>